<dbReference type="GO" id="GO:0031048">
    <property type="term" value="P:regulatory ncRNA-mediated heterochromatin formation"/>
    <property type="evidence" value="ECO:0007669"/>
    <property type="project" value="TreeGrafter"/>
</dbReference>
<dbReference type="InterPro" id="IPR045055">
    <property type="entry name" value="DNA2/NAM7-like"/>
</dbReference>
<evidence type="ECO:0008006" key="7">
    <source>
        <dbReference type="Google" id="ProtNLM"/>
    </source>
</evidence>
<reference evidence="5 6" key="1">
    <citation type="journal article" date="2015" name="Genome Biol. Evol.">
        <title>Comparative Genomics of a Bacterivorous Green Alga Reveals Evolutionary Causalities and Consequences of Phago-Mixotrophic Mode of Nutrition.</title>
        <authorList>
            <person name="Burns J.A."/>
            <person name="Paasch A."/>
            <person name="Narechania A."/>
            <person name="Kim E."/>
        </authorList>
    </citation>
    <scope>NUCLEOTIDE SEQUENCE [LARGE SCALE GENOMIC DNA]</scope>
    <source>
        <strain evidence="5 6">PLY_AMNH</strain>
    </source>
</reference>
<feature type="compositionally biased region" description="Polar residues" evidence="1">
    <location>
        <begin position="96"/>
        <end position="135"/>
    </location>
</feature>
<dbReference type="Pfam" id="PF13087">
    <property type="entry name" value="AAA_12"/>
    <property type="match status" value="1"/>
</dbReference>
<evidence type="ECO:0000259" key="2">
    <source>
        <dbReference type="Pfam" id="PF00644"/>
    </source>
</evidence>
<dbReference type="Pfam" id="PF13086">
    <property type="entry name" value="AAA_11"/>
    <property type="match status" value="2"/>
</dbReference>
<dbReference type="SUPFAM" id="SSF50249">
    <property type="entry name" value="Nucleic acid-binding proteins"/>
    <property type="match status" value="1"/>
</dbReference>
<dbReference type="Pfam" id="PF00644">
    <property type="entry name" value="PARP"/>
    <property type="match status" value="2"/>
</dbReference>
<accession>A0AAE0GG86</accession>
<evidence type="ECO:0000259" key="4">
    <source>
        <dbReference type="Pfam" id="PF13087"/>
    </source>
</evidence>
<evidence type="ECO:0000259" key="3">
    <source>
        <dbReference type="Pfam" id="PF13086"/>
    </source>
</evidence>
<dbReference type="InterPro" id="IPR047187">
    <property type="entry name" value="SF1_C_Upf1"/>
</dbReference>
<dbReference type="Proteomes" id="UP001190700">
    <property type="component" value="Unassembled WGS sequence"/>
</dbReference>
<dbReference type="InterPro" id="IPR012317">
    <property type="entry name" value="Poly(ADP-ribose)pol_cat_dom"/>
</dbReference>
<dbReference type="Gene3D" id="3.90.228.10">
    <property type="match status" value="2"/>
</dbReference>
<feature type="domain" description="PARP catalytic" evidence="2">
    <location>
        <begin position="1783"/>
        <end position="1900"/>
    </location>
</feature>
<feature type="region of interest" description="Disordered" evidence="1">
    <location>
        <begin position="895"/>
        <end position="923"/>
    </location>
</feature>
<feature type="domain" description="DNA2/NAM7 helicase helicase" evidence="3">
    <location>
        <begin position="992"/>
        <end position="1090"/>
    </location>
</feature>
<protein>
    <recommendedName>
        <fullName evidence="7">PARP</fullName>
    </recommendedName>
</protein>
<dbReference type="Gene3D" id="2.40.50.140">
    <property type="entry name" value="Nucleic acid-binding proteins"/>
    <property type="match status" value="1"/>
</dbReference>
<name>A0AAE0GG86_9CHLO</name>
<feature type="domain" description="DNA2/NAM7 helicase-like C-terminal" evidence="4">
    <location>
        <begin position="1098"/>
        <end position="1283"/>
    </location>
</feature>
<feature type="region of interest" description="Disordered" evidence="1">
    <location>
        <begin position="473"/>
        <end position="492"/>
    </location>
</feature>
<dbReference type="PANTHER" id="PTHR10887">
    <property type="entry name" value="DNA2/NAM7 HELICASE FAMILY"/>
    <property type="match status" value="1"/>
</dbReference>
<feature type="domain" description="PARP catalytic" evidence="2">
    <location>
        <begin position="1548"/>
        <end position="1730"/>
    </location>
</feature>
<organism evidence="5 6">
    <name type="scientific">Cymbomonas tetramitiformis</name>
    <dbReference type="NCBI Taxonomy" id="36881"/>
    <lineage>
        <taxon>Eukaryota</taxon>
        <taxon>Viridiplantae</taxon>
        <taxon>Chlorophyta</taxon>
        <taxon>Pyramimonadophyceae</taxon>
        <taxon>Pyramimonadales</taxon>
        <taxon>Pyramimonadaceae</taxon>
        <taxon>Cymbomonas</taxon>
    </lineage>
</organism>
<dbReference type="InterPro" id="IPR027417">
    <property type="entry name" value="P-loop_NTPase"/>
</dbReference>
<dbReference type="GO" id="GO:0031380">
    <property type="term" value="C:nuclear RNA-directed RNA polymerase complex"/>
    <property type="evidence" value="ECO:0007669"/>
    <property type="project" value="TreeGrafter"/>
</dbReference>
<evidence type="ECO:0000256" key="1">
    <source>
        <dbReference type="SAM" id="MobiDB-lite"/>
    </source>
</evidence>
<dbReference type="EMBL" id="LGRX02006134">
    <property type="protein sequence ID" value="KAK3277365.1"/>
    <property type="molecule type" value="Genomic_DNA"/>
</dbReference>
<dbReference type="InterPro" id="IPR012340">
    <property type="entry name" value="NA-bd_OB-fold"/>
</dbReference>
<dbReference type="GO" id="GO:0004386">
    <property type="term" value="F:helicase activity"/>
    <property type="evidence" value="ECO:0007669"/>
    <property type="project" value="InterPro"/>
</dbReference>
<dbReference type="SUPFAM" id="SSF56399">
    <property type="entry name" value="ADP-ribosylation"/>
    <property type="match status" value="2"/>
</dbReference>
<dbReference type="CDD" id="cd18808">
    <property type="entry name" value="SF1_C_Upf1"/>
    <property type="match status" value="1"/>
</dbReference>
<evidence type="ECO:0000313" key="5">
    <source>
        <dbReference type="EMBL" id="KAK3277365.1"/>
    </source>
</evidence>
<dbReference type="GO" id="GO:0003950">
    <property type="term" value="F:NAD+ poly-ADP-ribosyltransferase activity"/>
    <property type="evidence" value="ECO:0007669"/>
    <property type="project" value="InterPro"/>
</dbReference>
<feature type="domain" description="DNA2/NAM7 helicase helicase" evidence="3">
    <location>
        <begin position="645"/>
        <end position="770"/>
    </location>
</feature>
<proteinExistence type="predicted"/>
<dbReference type="InterPro" id="IPR041677">
    <property type="entry name" value="DNA2/NAM7_AAA_11"/>
</dbReference>
<sequence length="1943" mass="214071">MRWVTAKYCTATLELNSLRSKRQPLPNSILGIQTPGAALRMLEELPVESTISSAVDDLRHEINRKRALPDPPSHDDIGHRTKRARDTSSIPGYASTHRSASLQVTPSFSGCGTLARSQTAPAQPINSSPSDQPAHQTAAARRHGAPLPPTSGTVINVCAEKEYGFAKILGGHGATDVHFHFSRVVRAGGLPLAQGDTVELHISERRDRLRADRVAAVHLKDRSDSSWEQFLAAVDLNKGATALTLASSPPFWTLLARRPCGVEPGGALLSQLCCAFVSGTHSRSALLELLDSAAELIDRIQLRAHLIPILRGIAAAAPARLARLLHRHRAAFAADSESVSLLLELVHSASVACAPREVHLHHLSWQQFPLLPTTRELLSPQHSPPPSLPVARRTGAYDSTEDLLDRIFALEREDCTRPLRDAVRAFLSGQSPASMDATIHHAHFEGVVVSGALGFGGACIAVRFGPFCCAEPSPDARPPHRHTQTDHQQPSRMPMRGSLLCFLLDGRAAAPVLATAVCCRGATLVVELCGEPREARGGNVAESLAAMCAAKELIAVESPVYFRAYDPVMRALQRMEELAFTEEVVRCAGPPPGSRAALEYLGVDPPAESAHAVLGLACAPGATLTGLRDALLDEAQAPRLGDLELDPSQRRAVLHALEHRVALIQGPPGTGKSLIGTVLAKLLLALGAQRVLVVTYKNRILNEVLSALLGDEHAVVRVGGSRNLENEALGRRHLQALVRSGGMGRDEALVARERQVDAQVRAAVKQLRQAADEALSPLTFTTDTVVRCSGRGQLEGFLLGPPPGTRDRRDLLDMLCWHANGVGTAEFLCGEGRAEDTEQKHLADLRDAARREVTSALKYWFPRRVLDLLEEAVERTRRLLGNSARERLSSMARGLEADGEDASLEGDQKEADAPGEGRQCEATPEECKELKEALRCPRRQTVKDGWTGTQAALEQVDEQSAAALLTQQDVWGLSLEDRALLVYAMLGVQCRRAHRALVEAHASYQTAMQEKQRVREAVHLQVLNRCKVVGMTLDGHSINAELVDRWKPQVVLVEESAECPVSKVIACLRPSLMHLIQIGDPKQLPPLVNSHHSTAHNLSVSVMERLMNSGLPCQTLQRQSRMLPEMRSLMADIYPELQDNAEVTARLQPPDCLQKAVFWWTHRHPQENLGSTYVNRMEARMAAALALYLLAQGISASQITVLAAYSGQVRELRRHLRRRPDFEEDEEIAVRTIDEFQGNENDFVVVSLVRTGALRGFLAGAQGKQRRCVAQSRARRGLYFVADPRSFAPCPEWSFLVQSLAKRSALEDGLPLICPRHPDCTLAAFEAKEIPIEKALCGQACPEVMGCNIDGHRCPRGCHGGDWNRLHAASKCRRWVPYTCPQEPAHAHKRRCCDPEAVCNERVRFECAHPERHALERLCSQAESEVRCKVLVSPMCDFGHPQASVECWKLRCEHEVEAPACRASCKRKLPCGHPCPKRCGEPCLSASECAVCVERGRVEEERAKEAAAMAYKDEIVRLKHELVELNTKDVTEMPCRTKILGTGETAAEYFEVRDKVVQFLGARDNTFPEVTRVDRVTHLGQQRRYYQAALGCADPTITAVKLHCCTEIDAQRILRQGFEVPKRLTRKMTTSMPYGCGVYFVSGLAKSAQELHAEGASVLLVCEVLLGRCMSVSCADEARECTDMEMLNTRGFDSLFVQRDAEAAEKGATAFDQYVVHDACQVLVKYVVHFEPRSVDVVSVSKQLATGGDALTRHTLLPKREYDKADALDISHFRVVESQFLRLLHHNRRSSPSTLMLKKVELIINVELVSRFEKKKTELRSADRSANEVLAFHGTRDPADIENIVQNNFDPACIRRTAFGRGFYFSEFPETSLQYGQNLLLCRVLPGCAFDINNQNPLDTKGEIMSGYDSHRVNHNERGHASQLVINNPDQILPCYVLHVGRA</sequence>
<dbReference type="PANTHER" id="PTHR10887:SF341">
    <property type="entry name" value="NFX1-TYPE ZINC FINGER-CONTAINING PROTEIN 1"/>
    <property type="match status" value="1"/>
</dbReference>
<dbReference type="Gene3D" id="3.40.50.300">
    <property type="entry name" value="P-loop containing nucleotide triphosphate hydrolases"/>
    <property type="match status" value="3"/>
</dbReference>
<keyword evidence="6" id="KW-1185">Reference proteome</keyword>
<comment type="caution">
    <text evidence="5">The sequence shown here is derived from an EMBL/GenBank/DDBJ whole genome shotgun (WGS) entry which is preliminary data.</text>
</comment>
<feature type="region of interest" description="Disordered" evidence="1">
    <location>
        <begin position="63"/>
        <end position="149"/>
    </location>
</feature>
<dbReference type="InterPro" id="IPR041679">
    <property type="entry name" value="DNA2/NAM7-like_C"/>
</dbReference>
<dbReference type="SUPFAM" id="SSF52540">
    <property type="entry name" value="P-loop containing nucleoside triphosphate hydrolases"/>
    <property type="match status" value="1"/>
</dbReference>
<gene>
    <name evidence="5" type="ORF">CYMTET_14615</name>
</gene>
<evidence type="ECO:0000313" key="6">
    <source>
        <dbReference type="Proteomes" id="UP001190700"/>
    </source>
</evidence>